<keyword evidence="1" id="KW-0175">Coiled coil</keyword>
<comment type="caution">
    <text evidence="2">The sequence shown here is derived from an EMBL/GenBank/DDBJ whole genome shotgun (WGS) entry which is preliminary data.</text>
</comment>
<evidence type="ECO:0000313" key="2">
    <source>
        <dbReference type="EMBL" id="KKM65170.1"/>
    </source>
</evidence>
<sequence length="122" mass="13834">MCWHKKGVCPSDSLRAENARLQAALEEAQQRLSEKTDSWDGAFREIEALAKTFLAERDDYKALAKLLREKLDSFGVAHTDGVWHLWTCEAGFIDDVREMCEDDCAEIAALIAMTPDEAREKE</sequence>
<protein>
    <submittedName>
        <fullName evidence="2">Uncharacterized protein</fullName>
    </submittedName>
</protein>
<reference evidence="2" key="1">
    <citation type="journal article" date="2015" name="Nature">
        <title>Complex archaea that bridge the gap between prokaryotes and eukaryotes.</title>
        <authorList>
            <person name="Spang A."/>
            <person name="Saw J.H."/>
            <person name="Jorgensen S.L."/>
            <person name="Zaremba-Niedzwiedzka K."/>
            <person name="Martijn J."/>
            <person name="Lind A.E."/>
            <person name="van Eijk R."/>
            <person name="Schleper C."/>
            <person name="Guy L."/>
            <person name="Ettema T.J."/>
        </authorList>
    </citation>
    <scope>NUCLEOTIDE SEQUENCE</scope>
</reference>
<gene>
    <name evidence="2" type="ORF">LCGC14_1494080</name>
</gene>
<feature type="coiled-coil region" evidence="1">
    <location>
        <begin position="11"/>
        <end position="38"/>
    </location>
</feature>
<proteinExistence type="predicted"/>
<dbReference type="EMBL" id="LAZR01010771">
    <property type="protein sequence ID" value="KKM65170.1"/>
    <property type="molecule type" value="Genomic_DNA"/>
</dbReference>
<organism evidence="2">
    <name type="scientific">marine sediment metagenome</name>
    <dbReference type="NCBI Taxonomy" id="412755"/>
    <lineage>
        <taxon>unclassified sequences</taxon>
        <taxon>metagenomes</taxon>
        <taxon>ecological metagenomes</taxon>
    </lineage>
</organism>
<name>A0A0F9LLG2_9ZZZZ</name>
<evidence type="ECO:0000256" key="1">
    <source>
        <dbReference type="SAM" id="Coils"/>
    </source>
</evidence>
<accession>A0A0F9LLG2</accession>
<dbReference type="AlphaFoldDB" id="A0A0F9LLG2"/>